<feature type="binding site" evidence="5">
    <location>
        <position position="921"/>
    </location>
    <ligand>
        <name>NADP(+)</name>
        <dbReference type="ChEBI" id="CHEBI:58349"/>
    </ligand>
</feature>
<dbReference type="Pfam" id="PF07993">
    <property type="entry name" value="NAD_binding_4"/>
    <property type="match status" value="1"/>
</dbReference>
<dbReference type="OrthoDB" id="2472181at2"/>
<comment type="domain">
    <text evidence="5">The N-terminal domain likely catalyzes substrate activation by formation of an initial acyl-AMP intermediate, the central region contains the phosphopantetheine attachment site, and the C-terminal domain catalyzes the reduction by NADPH of the intermediate thioester formed from the attack of the phosphopantetheine thiol at the carbonyl carbon of acyl-AMP.</text>
</comment>
<dbReference type="SUPFAM" id="SSF47336">
    <property type="entry name" value="ACP-like"/>
    <property type="match status" value="1"/>
</dbReference>
<dbReference type="HAMAP" id="MF_02247">
    <property type="entry name" value="Carbox_acid_reduct"/>
    <property type="match status" value="1"/>
</dbReference>
<dbReference type="InterPro" id="IPR036291">
    <property type="entry name" value="NAD(P)-bd_dom_sf"/>
</dbReference>
<accession>A0A1X0I7R5</accession>
<dbReference type="Pfam" id="PF00550">
    <property type="entry name" value="PP-binding"/>
    <property type="match status" value="1"/>
</dbReference>
<comment type="similarity">
    <text evidence="5">Belongs to the ATP-dependent AMP-binding enzyme family. Carboxylic acid reductase subfamily.</text>
</comment>
<feature type="modified residue" description="O-(pantetheine 4'-phosphoryl)serine" evidence="5">
    <location>
        <position position="682"/>
    </location>
</feature>
<dbReference type="NCBIfam" id="TIGR01746">
    <property type="entry name" value="Thioester-redct"/>
    <property type="match status" value="1"/>
</dbReference>
<comment type="caution">
    <text evidence="7">The sequence shown here is derived from an EMBL/GenBank/DDBJ whole genome shotgun (WGS) entry which is preliminary data.</text>
</comment>
<keyword evidence="8" id="KW-1185">Reference proteome</keyword>
<feature type="binding site" evidence="5">
    <location>
        <begin position="784"/>
        <end position="787"/>
    </location>
    <ligand>
        <name>NADP(+)</name>
        <dbReference type="ChEBI" id="CHEBI:58349"/>
    </ligand>
</feature>
<feature type="binding site" evidence="5">
    <location>
        <begin position="500"/>
        <end position="503"/>
    </location>
    <ligand>
        <name>AMP</name>
        <dbReference type="ChEBI" id="CHEBI:456215"/>
    </ligand>
</feature>
<keyword evidence="3 5" id="KW-0547">Nucleotide-binding</keyword>
<dbReference type="PROSITE" id="PS00455">
    <property type="entry name" value="AMP_BINDING"/>
    <property type="match status" value="1"/>
</dbReference>
<dbReference type="SUPFAM" id="SSF51735">
    <property type="entry name" value="NAD(P)-binding Rossmann-fold domains"/>
    <property type="match status" value="1"/>
</dbReference>
<feature type="binding site" evidence="5">
    <location>
        <position position="609"/>
    </location>
    <ligand>
        <name>AMP</name>
        <dbReference type="ChEBI" id="CHEBI:456215"/>
    </ligand>
</feature>
<feature type="binding site" evidence="5">
    <location>
        <position position="811"/>
    </location>
    <ligand>
        <name>NADP(+)</name>
        <dbReference type="ChEBI" id="CHEBI:58349"/>
    </ligand>
</feature>
<dbReference type="InterPro" id="IPR036736">
    <property type="entry name" value="ACP-like_sf"/>
</dbReference>
<feature type="binding site" evidence="5">
    <location>
        <begin position="855"/>
        <end position="856"/>
    </location>
    <ligand>
        <name>NADP(+)</name>
        <dbReference type="ChEBI" id="CHEBI:58349"/>
    </ligand>
</feature>
<dbReference type="SUPFAM" id="SSF56801">
    <property type="entry name" value="Acetyl-CoA synthetase-like"/>
    <property type="match status" value="1"/>
</dbReference>
<dbReference type="AlphaFoldDB" id="A0A1X0I7R5"/>
<evidence type="ECO:0000313" key="7">
    <source>
        <dbReference type="EMBL" id="ORB38035.1"/>
    </source>
</evidence>
<feature type="binding site" evidence="5">
    <location>
        <begin position="410"/>
        <end position="411"/>
    </location>
    <ligand>
        <name>AMP</name>
        <dbReference type="ChEBI" id="CHEBI:456215"/>
    </ligand>
</feature>
<feature type="binding site" evidence="5">
    <location>
        <position position="961"/>
    </location>
    <ligand>
        <name>NADP(+)</name>
        <dbReference type="ChEBI" id="CHEBI:58349"/>
    </ligand>
</feature>
<keyword evidence="1 5" id="KW-0596">Phosphopantetheine</keyword>
<dbReference type="InterPro" id="IPR009081">
    <property type="entry name" value="PP-bd_ACP"/>
</dbReference>
<dbReference type="EMBL" id="MVIE01000023">
    <property type="protein sequence ID" value="ORB38035.1"/>
    <property type="molecule type" value="Genomic_DNA"/>
</dbReference>
<dbReference type="InterPro" id="IPR046407">
    <property type="entry name" value="CAR"/>
</dbReference>
<evidence type="ECO:0000256" key="5">
    <source>
        <dbReference type="HAMAP-Rule" id="MF_02247"/>
    </source>
</evidence>
<dbReference type="GO" id="GO:0031177">
    <property type="term" value="F:phosphopantetheine binding"/>
    <property type="evidence" value="ECO:0007669"/>
    <property type="project" value="UniProtKB-UniRule"/>
</dbReference>
<gene>
    <name evidence="5" type="primary">car</name>
    <name evidence="7" type="ORF">BST39_17565</name>
</gene>
<dbReference type="Pfam" id="PF00501">
    <property type="entry name" value="AMP-binding"/>
    <property type="match status" value="1"/>
</dbReference>
<dbReference type="CDD" id="cd17632">
    <property type="entry name" value="AFD_CAR-like"/>
    <property type="match status" value="1"/>
</dbReference>
<dbReference type="STRING" id="590652.BST39_17565"/>
<dbReference type="InterPro" id="IPR013120">
    <property type="entry name" value="FAR_NAD-bd"/>
</dbReference>
<dbReference type="NCBIfam" id="NF041592">
    <property type="entry name" value="carboxyl_red"/>
    <property type="match status" value="1"/>
</dbReference>
<proteinExistence type="inferred from homology"/>
<dbReference type="PANTHER" id="PTHR43272">
    <property type="entry name" value="LONG-CHAIN-FATTY-ACID--COA LIGASE"/>
    <property type="match status" value="1"/>
</dbReference>
<comment type="caution">
    <text evidence="5">Lacks conserved residue(s) required for the propagation of feature annotation.</text>
</comment>
<evidence type="ECO:0000256" key="3">
    <source>
        <dbReference type="ARBA" id="ARBA00022741"/>
    </source>
</evidence>
<sequence length="1181" mass="129520">MSTIDRDERLERRIEELTANDPQFAAAHPDPAVEAAVEKPGMRLPQVIRTVLEGYADRPALAHRVVEFVEDGATGRTRLELLPRFETITYRQLGERVAALGRAWADGEVHVGDRVCVLGFNSVDYATIDMALATISAVSVPLQTSASLASLQSIVTETEPTVIAASANQLPEAVELILSGHRPAKLVAFDYHPEVDDEREALETARTRLAGAGVAVETLAELLERGRALPDTPLPDGEGSDPLALLIYTSGSTGAPKGAMYPQSNVAKIWRRGSRNWFGESAASITLNFMPMSHVMGRGILYGTLGNGGTAYFAAKSDLSTLLEDLELVRPTELNFVPRIWETLFGEFQRQVERRLTEGADRTAIEAEVLAEQRQYLLGGRFIFAMTGSAPTSPELRTWVESLLEMHLTDGYGSTEAGMVLFDGEIQRPPVIDYKLVDVPDLGYFSTDRPYPRGELLLRTENMFPGYYKRAETTANVFDEDGYYRTGDVFAEVAPDKLVYVDRRNNVLKLAQGEFVTLAKLEAEFGNSPLVRQIYVYGNSSQPYLLAVVVPTQEALARWDLDTLKGKIADSLQNVARQAGLQSYEVPRDFIIETTPFSLENGLLTGIRKLAWPKLKQHYGERLEQLYAELAQGQANELAELRRNGASAPVLQTVTRAAAAMLGTASTELTPDAHFTDLGGDSLSALTFGNLLREIFDIDVPVGVIVSPASDLQAIANYIEGERQGTKRPTFAFVHGGVHGRDATTVRAADLTLDKFLEAETLAAAPSLPRPTTEVRTVLLTGATGFLGRYLALEWLERMDMVDGKVIALVRAKSDDEARARLDKTFGVGSPQGDPKLVAHYRELAADHLEVIAGDKGEANLGLDPQTWQRLADTVDLIVDPAALVNHVLPYSELFGPNALGTAELIRIALTTRLKPYAYVSTIGVGDQIKPGEFVEDADIRQISATRAVNDSYANGYGNSKWAGEVLLREAHDLCGLPAAVFRCDMILADTSYAGQLNLPDMFTRLMLSLVATGVAPGSFYELDAEGNRQRAHYDGLPVEFVAAAISTLGTQVLDNASSGDGFQTYHVMNPYDDGIGLDEYVDWLVDEGYGIQRVADYGEWLRRFEQAMRTLPERQRQYSLLPLLHNYQEPEKPINGSMAPTDRFRAAVQDAKIGPDKDIPHVSAPIIVKYITDLQLLGLL</sequence>
<keyword evidence="4 5" id="KW-0067">ATP-binding</keyword>
<evidence type="ECO:0000259" key="6">
    <source>
        <dbReference type="PROSITE" id="PS50075"/>
    </source>
</evidence>
<feature type="domain" description="Carrier" evidence="6">
    <location>
        <begin position="648"/>
        <end position="723"/>
    </location>
</feature>
<comment type="cofactor">
    <cofactor evidence="5">
        <name>pantetheine 4'-phosphate</name>
        <dbReference type="ChEBI" id="CHEBI:47942"/>
    </cofactor>
    <text evidence="5">Binds 1 phosphopantetheine covalently.</text>
</comment>
<evidence type="ECO:0000256" key="1">
    <source>
        <dbReference type="ARBA" id="ARBA00022450"/>
    </source>
</evidence>
<feature type="binding site" evidence="5">
    <location>
        <position position="389"/>
    </location>
    <ligand>
        <name>AMP</name>
        <dbReference type="ChEBI" id="CHEBI:456215"/>
    </ligand>
</feature>
<dbReference type="CDD" id="cd05235">
    <property type="entry name" value="SDR_e1"/>
    <property type="match status" value="1"/>
</dbReference>
<feature type="binding site" evidence="5">
    <location>
        <position position="415"/>
    </location>
    <ligand>
        <name>AMP</name>
        <dbReference type="ChEBI" id="CHEBI:456215"/>
    </ligand>
</feature>
<dbReference type="PROSITE" id="PS50075">
    <property type="entry name" value="CARRIER"/>
    <property type="match status" value="1"/>
</dbReference>
<evidence type="ECO:0000256" key="4">
    <source>
        <dbReference type="ARBA" id="ARBA00022840"/>
    </source>
</evidence>
<comment type="function">
    <text evidence="5">Catalyzes the ATP- and NADPH-dependent reduction of carboxylic acids to the corresponding aldehydes.</text>
</comment>
<dbReference type="RefSeq" id="WP_083173216.1">
    <property type="nucleotide sequence ID" value="NZ_AP022619.1"/>
</dbReference>
<protein>
    <recommendedName>
        <fullName evidence="5">Carboxylic acid reductase</fullName>
        <shortName evidence="5">CAR</shortName>
        <ecNumber evidence="5">1.2.1.-</ecNumber>
    </recommendedName>
    <alternativeName>
        <fullName evidence="5">ATP/NADPH-dependent carboxylic acid reductase</fullName>
    </alternativeName>
</protein>
<comment type="catalytic activity">
    <reaction evidence="5">
        <text>a carboxylate + ATP + NADPH + H(+) = an aldehyde + AMP + diphosphate + NADP(+)</text>
        <dbReference type="Rhea" id="RHEA:50916"/>
        <dbReference type="ChEBI" id="CHEBI:15378"/>
        <dbReference type="ChEBI" id="CHEBI:17478"/>
        <dbReference type="ChEBI" id="CHEBI:29067"/>
        <dbReference type="ChEBI" id="CHEBI:30616"/>
        <dbReference type="ChEBI" id="CHEBI:33019"/>
        <dbReference type="ChEBI" id="CHEBI:57783"/>
        <dbReference type="ChEBI" id="CHEBI:58349"/>
        <dbReference type="ChEBI" id="CHEBI:456215"/>
    </reaction>
</comment>
<keyword evidence="2 5" id="KW-0597">Phosphoprotein</keyword>
<dbReference type="GO" id="GO:0016620">
    <property type="term" value="F:oxidoreductase activity, acting on the aldehyde or oxo group of donors, NAD or NADP as acceptor"/>
    <property type="evidence" value="ECO:0007669"/>
    <property type="project" value="UniProtKB-UniRule"/>
</dbReference>
<dbReference type="GO" id="GO:0016020">
    <property type="term" value="C:membrane"/>
    <property type="evidence" value="ECO:0007669"/>
    <property type="project" value="TreeGrafter"/>
</dbReference>
<dbReference type="Gene3D" id="3.40.50.12780">
    <property type="entry name" value="N-terminal domain of ligase-like"/>
    <property type="match status" value="1"/>
</dbReference>
<dbReference type="InterPro" id="IPR020845">
    <property type="entry name" value="AMP-binding_CS"/>
</dbReference>
<feature type="binding site" evidence="5">
    <location>
        <position position="509"/>
    </location>
    <ligand>
        <name>AMP</name>
        <dbReference type="ChEBI" id="CHEBI:456215"/>
    </ligand>
</feature>
<evidence type="ECO:0000256" key="2">
    <source>
        <dbReference type="ARBA" id="ARBA00022553"/>
    </source>
</evidence>
<keyword evidence="5" id="KW-0560">Oxidoreductase</keyword>
<dbReference type="PANTHER" id="PTHR43272:SF33">
    <property type="entry name" value="AMP-BINDING DOMAIN-CONTAINING PROTEIN-RELATED"/>
    <property type="match status" value="1"/>
</dbReference>
<feature type="binding site" evidence="5">
    <location>
        <position position="488"/>
    </location>
    <ligand>
        <name>AMP</name>
        <dbReference type="ChEBI" id="CHEBI:456215"/>
    </ligand>
</feature>
<dbReference type="EC" id="1.2.1.-" evidence="5"/>
<dbReference type="InterPro" id="IPR000873">
    <property type="entry name" value="AMP-dep_synth/lig_dom"/>
</dbReference>
<organism evidence="7 8">
    <name type="scientific">Mycobacterium paraseoulense</name>
    <dbReference type="NCBI Taxonomy" id="590652"/>
    <lineage>
        <taxon>Bacteria</taxon>
        <taxon>Bacillati</taxon>
        <taxon>Actinomycetota</taxon>
        <taxon>Actinomycetes</taxon>
        <taxon>Mycobacteriales</taxon>
        <taxon>Mycobacteriaceae</taxon>
        <taxon>Mycobacterium</taxon>
    </lineage>
</organism>
<feature type="binding site" evidence="5">
    <location>
        <position position="957"/>
    </location>
    <ligand>
        <name>NADP(+)</name>
        <dbReference type="ChEBI" id="CHEBI:58349"/>
    </ligand>
</feature>
<dbReference type="InterPro" id="IPR042099">
    <property type="entry name" value="ANL_N_sf"/>
</dbReference>
<dbReference type="InterPro" id="IPR020806">
    <property type="entry name" value="PKS_PP-bd"/>
</dbReference>
<keyword evidence="5" id="KW-0521">NADP</keyword>
<feature type="binding site" evidence="5">
    <location>
        <position position="294"/>
    </location>
    <ligand>
        <name>AMP</name>
        <dbReference type="ChEBI" id="CHEBI:456215"/>
    </ligand>
</feature>
<name>A0A1X0I7R5_9MYCO</name>
<dbReference type="Gene3D" id="3.40.50.720">
    <property type="entry name" value="NAD(P)-binding Rossmann-like Domain"/>
    <property type="match status" value="1"/>
</dbReference>
<dbReference type="GO" id="GO:0004467">
    <property type="term" value="F:long-chain fatty acid-CoA ligase activity"/>
    <property type="evidence" value="ECO:0007669"/>
    <property type="project" value="TreeGrafter"/>
</dbReference>
<feature type="binding site" evidence="5">
    <location>
        <position position="821"/>
    </location>
    <ligand>
        <name>NADP(+)</name>
        <dbReference type="ChEBI" id="CHEBI:58349"/>
    </ligand>
</feature>
<dbReference type="SMART" id="SM00823">
    <property type="entry name" value="PKS_PP"/>
    <property type="match status" value="1"/>
</dbReference>
<dbReference type="GO" id="GO:0050661">
    <property type="term" value="F:NADP binding"/>
    <property type="evidence" value="ECO:0007669"/>
    <property type="project" value="UniProtKB-UniRule"/>
</dbReference>
<dbReference type="Gene3D" id="1.10.1200.10">
    <property type="entry name" value="ACP-like"/>
    <property type="match status" value="1"/>
</dbReference>
<feature type="binding site" evidence="5">
    <location>
        <begin position="881"/>
        <end position="883"/>
    </location>
    <ligand>
        <name>NADP(+)</name>
        <dbReference type="ChEBI" id="CHEBI:58349"/>
    </ligand>
</feature>
<evidence type="ECO:0000313" key="8">
    <source>
        <dbReference type="Proteomes" id="UP000192513"/>
    </source>
</evidence>
<dbReference type="InterPro" id="IPR010080">
    <property type="entry name" value="Thioester_reductase-like_dom"/>
</dbReference>
<dbReference type="Proteomes" id="UP000192513">
    <property type="component" value="Unassembled WGS sequence"/>
</dbReference>
<reference evidence="7 8" key="1">
    <citation type="submission" date="2017-02" db="EMBL/GenBank/DDBJ databases">
        <title>The new phylogeny of genus Mycobacterium.</title>
        <authorList>
            <person name="Tortoli E."/>
            <person name="Trovato A."/>
            <person name="Cirillo D.M."/>
        </authorList>
    </citation>
    <scope>NUCLEOTIDE SEQUENCE [LARGE SCALE GENOMIC DNA]</scope>
    <source>
        <strain evidence="7 8">DSM 45000</strain>
    </source>
</reference>
<dbReference type="GO" id="GO:0005524">
    <property type="term" value="F:ATP binding"/>
    <property type="evidence" value="ECO:0007669"/>
    <property type="project" value="UniProtKB-UniRule"/>
</dbReference>